<feature type="domain" description="4Fe-4S ferredoxin-type" evidence="6">
    <location>
        <begin position="3"/>
        <end position="32"/>
    </location>
</feature>
<dbReference type="AlphaFoldDB" id="D6EBA2"/>
<evidence type="ECO:0000313" key="7">
    <source>
        <dbReference type="EMBL" id="CBL04999.1"/>
    </source>
</evidence>
<dbReference type="PANTHER" id="PTHR43673:SF10">
    <property type="entry name" value="NADH DEHYDROGENASE_NAD(P)H NITROREDUCTASE XCC3605-RELATED"/>
    <property type="match status" value="1"/>
</dbReference>
<keyword evidence="4" id="KW-0408">Iron</keyword>
<sequence length="265" mass="28650">MFMLIEIDAERCIGCGRCVADCVGSNLLVEDGTARVKGRCILCGHCVAVCPTAAVSIPGYDMADVEPSAPAGETIDAADLLRAIKSRRSVRSFKPEPVGRQELEFVLQAGRYTATAKNAQGCRFVVVQDGLAELKRLVWDGIEELLALPADEKPRWVKLYKPFLRDACAGRQDFLFRNAPAVVYVAAERADDAGLAAQNIELMAAAQGLGVLFNGYLCRASEELPAVRAFLGADERPLQMCLLLGCPAVSYPRTAPRMPGDFVVK</sequence>
<evidence type="ECO:0000256" key="3">
    <source>
        <dbReference type="ARBA" id="ARBA00023002"/>
    </source>
</evidence>
<dbReference type="KEGG" id="gpa:GPA_31290"/>
<dbReference type="PATRIC" id="fig|657308.3.peg.2576"/>
<keyword evidence="8" id="KW-1185">Reference proteome</keyword>
<dbReference type="Pfam" id="PF13237">
    <property type="entry name" value="Fer4_10"/>
    <property type="match status" value="1"/>
</dbReference>
<evidence type="ECO:0000259" key="6">
    <source>
        <dbReference type="PROSITE" id="PS51379"/>
    </source>
</evidence>
<reference evidence="7 8" key="2">
    <citation type="submission" date="2010-03" db="EMBL/GenBank/DDBJ databases">
        <authorList>
            <person name="Pajon A."/>
        </authorList>
    </citation>
    <scope>NUCLEOTIDE SEQUENCE [LARGE SCALE GENOMIC DNA]</scope>
    <source>
        <strain evidence="8">7-10-1-b</strain>
    </source>
</reference>
<dbReference type="Pfam" id="PF00881">
    <property type="entry name" value="Nitroreductase"/>
    <property type="match status" value="1"/>
</dbReference>
<reference evidence="7 8" key="1">
    <citation type="submission" date="2010-03" db="EMBL/GenBank/DDBJ databases">
        <title>The genome sequence of Gordonibacter pamelaeae 7-10-1-bT.</title>
        <authorList>
            <consortium name="metaHIT consortium -- http://www.metahit.eu/"/>
            <person name="Pajon A."/>
            <person name="Turner K."/>
            <person name="Parkhill J."/>
            <person name="Timmis K."/>
            <person name="Oxley A."/>
            <person name="Wurdemann D."/>
        </authorList>
    </citation>
    <scope>NUCLEOTIDE SEQUENCE [LARGE SCALE GENOMIC DNA]</scope>
    <source>
        <strain evidence="8">7-10-1-b</strain>
    </source>
</reference>
<dbReference type="SUPFAM" id="SSF54862">
    <property type="entry name" value="4Fe-4S ferredoxins"/>
    <property type="match status" value="1"/>
</dbReference>
<accession>D6EBA2</accession>
<evidence type="ECO:0000256" key="2">
    <source>
        <dbReference type="ARBA" id="ARBA00022723"/>
    </source>
</evidence>
<dbReference type="GO" id="GO:0046872">
    <property type="term" value="F:metal ion binding"/>
    <property type="evidence" value="ECO:0007669"/>
    <property type="project" value="UniProtKB-KW"/>
</dbReference>
<comment type="similarity">
    <text evidence="1">Belongs to the nitroreductase family.</text>
</comment>
<dbReference type="EMBL" id="FP929047">
    <property type="protein sequence ID" value="CBL04999.1"/>
    <property type="molecule type" value="Genomic_DNA"/>
</dbReference>
<dbReference type="Proteomes" id="UP000008805">
    <property type="component" value="Chromosome"/>
</dbReference>
<evidence type="ECO:0000256" key="4">
    <source>
        <dbReference type="ARBA" id="ARBA00023004"/>
    </source>
</evidence>
<keyword evidence="2" id="KW-0479">Metal-binding</keyword>
<evidence type="ECO:0000256" key="1">
    <source>
        <dbReference type="ARBA" id="ARBA00007118"/>
    </source>
</evidence>
<feature type="domain" description="4Fe-4S ferredoxin-type" evidence="6">
    <location>
        <begin position="37"/>
        <end position="60"/>
    </location>
</feature>
<gene>
    <name evidence="7" type="ORF">GPA_31290</name>
</gene>
<dbReference type="InterPro" id="IPR017896">
    <property type="entry name" value="4Fe4S_Fe-S-bd"/>
</dbReference>
<dbReference type="GO" id="GO:0051536">
    <property type="term" value="F:iron-sulfur cluster binding"/>
    <property type="evidence" value="ECO:0007669"/>
    <property type="project" value="UniProtKB-KW"/>
</dbReference>
<organism evidence="7 8">
    <name type="scientific">Gordonibacter pamelaeae 7-10-1-b</name>
    <dbReference type="NCBI Taxonomy" id="657308"/>
    <lineage>
        <taxon>Bacteria</taxon>
        <taxon>Bacillati</taxon>
        <taxon>Actinomycetota</taxon>
        <taxon>Coriobacteriia</taxon>
        <taxon>Eggerthellales</taxon>
        <taxon>Eggerthellaceae</taxon>
        <taxon>Gordonibacter</taxon>
    </lineage>
</organism>
<dbReference type="HOGENOM" id="CLU_070764_2_0_11"/>
<dbReference type="SUPFAM" id="SSF55469">
    <property type="entry name" value="FMN-dependent nitroreductase-like"/>
    <property type="match status" value="1"/>
</dbReference>
<dbReference type="PANTHER" id="PTHR43673">
    <property type="entry name" value="NAD(P)H NITROREDUCTASE YDGI-RELATED"/>
    <property type="match status" value="1"/>
</dbReference>
<dbReference type="InterPro" id="IPR029479">
    <property type="entry name" value="Nitroreductase"/>
</dbReference>
<dbReference type="Gene3D" id="3.30.70.20">
    <property type="match status" value="1"/>
</dbReference>
<protein>
    <submittedName>
        <fullName evidence="7">Nitroreductase</fullName>
    </submittedName>
</protein>
<dbReference type="Gene3D" id="3.40.109.10">
    <property type="entry name" value="NADH Oxidase"/>
    <property type="match status" value="1"/>
</dbReference>
<dbReference type="InterPro" id="IPR000415">
    <property type="entry name" value="Nitroreductase-like"/>
</dbReference>
<name>D6EBA2_9ACTN</name>
<dbReference type="GO" id="GO:0016491">
    <property type="term" value="F:oxidoreductase activity"/>
    <property type="evidence" value="ECO:0007669"/>
    <property type="project" value="UniProtKB-KW"/>
</dbReference>
<proteinExistence type="inferred from homology"/>
<dbReference type="InterPro" id="IPR017900">
    <property type="entry name" value="4Fe4S_Fe_S_CS"/>
</dbReference>
<evidence type="ECO:0000256" key="5">
    <source>
        <dbReference type="ARBA" id="ARBA00023014"/>
    </source>
</evidence>
<evidence type="ECO:0000313" key="8">
    <source>
        <dbReference type="Proteomes" id="UP000008805"/>
    </source>
</evidence>
<keyword evidence="5" id="KW-0411">Iron-sulfur</keyword>
<dbReference type="PROSITE" id="PS00198">
    <property type="entry name" value="4FE4S_FER_1"/>
    <property type="match status" value="1"/>
</dbReference>
<keyword evidence="3" id="KW-0560">Oxidoreductase</keyword>
<dbReference type="PROSITE" id="PS51379">
    <property type="entry name" value="4FE4S_FER_2"/>
    <property type="match status" value="2"/>
</dbReference>